<comment type="caution">
    <text evidence="1">The sequence shown here is derived from an EMBL/GenBank/DDBJ whole genome shotgun (WGS) entry which is preliminary data.</text>
</comment>
<name>X1SKM0_9ZZZZ</name>
<gene>
    <name evidence="1" type="ORF">S12H4_13530</name>
</gene>
<organism evidence="1">
    <name type="scientific">marine sediment metagenome</name>
    <dbReference type="NCBI Taxonomy" id="412755"/>
    <lineage>
        <taxon>unclassified sequences</taxon>
        <taxon>metagenomes</taxon>
        <taxon>ecological metagenomes</taxon>
    </lineage>
</organism>
<dbReference type="AlphaFoldDB" id="X1SKM0"/>
<accession>X1SKM0</accession>
<sequence>MKETKTRLTLRGSFDTVVNGGFPNDPITILEYANVLDLKKAWKVEGYAVWPVNFRSGVNGATVTASLETFLSTDRNIIDATNVPIQNNAIDNRQIAWGSTLINLGAGDKAMSLQNQAIQNESFHIDPDHLIQDELNLYLRSASSSDFEGVVRRINYIVYLIEVEITPNESIIQNIKGKGQDLSS</sequence>
<dbReference type="EMBL" id="BARW01006443">
    <property type="protein sequence ID" value="GAI75920.1"/>
    <property type="molecule type" value="Genomic_DNA"/>
</dbReference>
<reference evidence="1" key="1">
    <citation type="journal article" date="2014" name="Front. Microbiol.">
        <title>High frequency of phylogenetically diverse reductive dehalogenase-homologous genes in deep subseafloor sedimentary metagenomes.</title>
        <authorList>
            <person name="Kawai M."/>
            <person name="Futagami T."/>
            <person name="Toyoda A."/>
            <person name="Takaki Y."/>
            <person name="Nishi S."/>
            <person name="Hori S."/>
            <person name="Arai W."/>
            <person name="Tsubouchi T."/>
            <person name="Morono Y."/>
            <person name="Uchiyama I."/>
            <person name="Ito T."/>
            <person name="Fujiyama A."/>
            <person name="Inagaki F."/>
            <person name="Takami H."/>
        </authorList>
    </citation>
    <scope>NUCLEOTIDE SEQUENCE</scope>
    <source>
        <strain evidence="1">Expedition CK06-06</strain>
    </source>
</reference>
<protein>
    <submittedName>
        <fullName evidence="1">Uncharacterized protein</fullName>
    </submittedName>
</protein>
<evidence type="ECO:0000313" key="1">
    <source>
        <dbReference type="EMBL" id="GAI75920.1"/>
    </source>
</evidence>
<proteinExistence type="predicted"/>